<protein>
    <recommendedName>
        <fullName evidence="5">DUF2207 domain-containing protein</fullName>
    </recommendedName>
</protein>
<reference evidence="3 4" key="1">
    <citation type="submission" date="2020-03" db="EMBL/GenBank/DDBJ databases">
        <title>Roseomonas selenitidurans sp. nov. isolated from soil.</title>
        <authorList>
            <person name="Liu H."/>
        </authorList>
    </citation>
    <scope>NUCLEOTIDE SEQUENCE [LARGE SCALE GENOMIC DNA]</scope>
    <source>
        <strain evidence="3 4">JCM 15073</strain>
    </source>
</reference>
<dbReference type="RefSeq" id="WP_168046653.1">
    <property type="nucleotide sequence ID" value="NZ_JAATJR010000001.1"/>
</dbReference>
<name>A0ABX1ESG6_9PROT</name>
<organism evidence="3 4">
    <name type="scientific">Falsiroseomonas frigidaquae</name>
    <dbReference type="NCBI Taxonomy" id="487318"/>
    <lineage>
        <taxon>Bacteria</taxon>
        <taxon>Pseudomonadati</taxon>
        <taxon>Pseudomonadota</taxon>
        <taxon>Alphaproteobacteria</taxon>
        <taxon>Acetobacterales</taxon>
        <taxon>Roseomonadaceae</taxon>
        <taxon>Falsiroseomonas</taxon>
    </lineage>
</organism>
<dbReference type="Proteomes" id="UP000765160">
    <property type="component" value="Unassembled WGS sequence"/>
</dbReference>
<feature type="compositionally biased region" description="Low complexity" evidence="1">
    <location>
        <begin position="457"/>
        <end position="475"/>
    </location>
</feature>
<feature type="region of interest" description="Disordered" evidence="1">
    <location>
        <begin position="443"/>
        <end position="486"/>
    </location>
</feature>
<keyword evidence="4" id="KW-1185">Reference proteome</keyword>
<evidence type="ECO:0000256" key="1">
    <source>
        <dbReference type="SAM" id="MobiDB-lite"/>
    </source>
</evidence>
<sequence length="486" mass="52141">MARFQKELADRLNGLIAEGRVTVTENGDVLAVNQLNGDEAYSVFEELEGAGWSNIVLEDEGGLFPRELLFENLSGVRITARSPDVPPGVDAVITRSGLESLLRRDSISRVVWVQGLDQQVDTVTVRYAPWGSTDLDFSRELDPPNPARVVRILGPGGPGADIGRWLLRSAGVDVSAQALAPWREQATTRLAAALAQEVEPDGKLLFRGPPPTRFRPAHSPVASEAFAALQAAAYWVYENEREFENRHGLLAAEVARTSSRDGGVPELAGMLSSALEGARIAYSFGINQQSKETLRALSDLRKAVSDDAAKLSETTRSLGAAVVAAVFGNLGLIIARVTLPTNVTLVGPAAVLIGFVLAIYVLSVIASGWHFISIQRGLRAEWRDRLYRFLGDEEYQRMVARPVKRAERAFAITAAFGITMALALLLAVYFIAAEPINSSAGPPTIASETGAHMNKQSLSGTSPSIAPSSSPASEEQASEDDASRSP</sequence>
<accession>A0ABX1ESG6</accession>
<dbReference type="EMBL" id="JAAVTX010000001">
    <property type="protein sequence ID" value="NKE43559.1"/>
    <property type="molecule type" value="Genomic_DNA"/>
</dbReference>
<evidence type="ECO:0000256" key="2">
    <source>
        <dbReference type="SAM" id="Phobius"/>
    </source>
</evidence>
<keyword evidence="2" id="KW-0812">Transmembrane</keyword>
<evidence type="ECO:0000313" key="3">
    <source>
        <dbReference type="EMBL" id="NKE43559.1"/>
    </source>
</evidence>
<proteinExistence type="predicted"/>
<feature type="transmembrane region" description="Helical" evidence="2">
    <location>
        <begin position="318"/>
        <end position="339"/>
    </location>
</feature>
<evidence type="ECO:0008006" key="5">
    <source>
        <dbReference type="Google" id="ProtNLM"/>
    </source>
</evidence>
<gene>
    <name evidence="3" type="ORF">HB662_02140</name>
</gene>
<feature type="transmembrane region" description="Helical" evidence="2">
    <location>
        <begin position="345"/>
        <end position="372"/>
    </location>
</feature>
<keyword evidence="2" id="KW-1133">Transmembrane helix</keyword>
<keyword evidence="2" id="KW-0472">Membrane</keyword>
<comment type="caution">
    <text evidence="3">The sequence shown here is derived from an EMBL/GenBank/DDBJ whole genome shotgun (WGS) entry which is preliminary data.</text>
</comment>
<evidence type="ECO:0000313" key="4">
    <source>
        <dbReference type="Proteomes" id="UP000765160"/>
    </source>
</evidence>
<feature type="transmembrane region" description="Helical" evidence="2">
    <location>
        <begin position="409"/>
        <end position="432"/>
    </location>
</feature>